<gene>
    <name evidence="2" type="ORF">LSP00402_LOCUS19764</name>
</gene>
<keyword evidence="1" id="KW-1133">Transmembrane helix</keyword>
<name>A0A7S2U0R8_9EUKA</name>
<sequence length="102" mass="11006">MAVETMTQEEYYSMGKGKPMPDDGPTFALLALLLSVAMWAYEGGWVASALGKAWSGFPTLLTAIQLGAGLAMMLPVIFSMATMLVVVCAWVSTERLPKQRVC</sequence>
<organism evidence="2">
    <name type="scientific">Lotharella oceanica</name>
    <dbReference type="NCBI Taxonomy" id="641309"/>
    <lineage>
        <taxon>Eukaryota</taxon>
        <taxon>Sar</taxon>
        <taxon>Rhizaria</taxon>
        <taxon>Cercozoa</taxon>
        <taxon>Chlorarachniophyceae</taxon>
        <taxon>Lotharella</taxon>
    </lineage>
</organism>
<proteinExistence type="predicted"/>
<feature type="transmembrane region" description="Helical" evidence="1">
    <location>
        <begin position="61"/>
        <end position="91"/>
    </location>
</feature>
<evidence type="ECO:0000313" key="2">
    <source>
        <dbReference type="EMBL" id="CAD9775761.1"/>
    </source>
</evidence>
<keyword evidence="1" id="KW-0812">Transmembrane</keyword>
<dbReference type="EMBL" id="HBHP01032069">
    <property type="protein sequence ID" value="CAD9775761.1"/>
    <property type="molecule type" value="Transcribed_RNA"/>
</dbReference>
<reference evidence="2" key="1">
    <citation type="submission" date="2021-01" db="EMBL/GenBank/DDBJ databases">
        <authorList>
            <person name="Corre E."/>
            <person name="Pelletier E."/>
            <person name="Niang G."/>
            <person name="Scheremetjew M."/>
            <person name="Finn R."/>
            <person name="Kale V."/>
            <person name="Holt S."/>
            <person name="Cochrane G."/>
            <person name="Meng A."/>
            <person name="Brown T."/>
            <person name="Cohen L."/>
        </authorList>
    </citation>
    <scope>NUCLEOTIDE SEQUENCE</scope>
    <source>
        <strain evidence="2">CCMP622</strain>
    </source>
</reference>
<evidence type="ECO:0000256" key="1">
    <source>
        <dbReference type="SAM" id="Phobius"/>
    </source>
</evidence>
<dbReference type="AlphaFoldDB" id="A0A7S2U0R8"/>
<accession>A0A7S2U0R8</accession>
<protein>
    <submittedName>
        <fullName evidence="2">Uncharacterized protein</fullName>
    </submittedName>
</protein>
<feature type="transmembrane region" description="Helical" evidence="1">
    <location>
        <begin position="24"/>
        <end position="41"/>
    </location>
</feature>
<keyword evidence="1" id="KW-0472">Membrane</keyword>